<dbReference type="InterPro" id="IPR046732">
    <property type="entry name" value="DUF6624"/>
</dbReference>
<accession>A0A2M7VFY3</accession>
<protein>
    <submittedName>
        <fullName evidence="1">Uncharacterized protein</fullName>
    </submittedName>
</protein>
<dbReference type="AlphaFoldDB" id="A0A2M7VFY3"/>
<dbReference type="Pfam" id="PF20329">
    <property type="entry name" value="DUF6624"/>
    <property type="match status" value="1"/>
</dbReference>
<evidence type="ECO:0000313" key="2">
    <source>
        <dbReference type="Proteomes" id="UP000230405"/>
    </source>
</evidence>
<dbReference type="Proteomes" id="UP000230405">
    <property type="component" value="Unassembled WGS sequence"/>
</dbReference>
<evidence type="ECO:0000313" key="1">
    <source>
        <dbReference type="EMBL" id="PIZ99569.1"/>
    </source>
</evidence>
<organism evidence="1 2">
    <name type="scientific">Candidatus Komeilibacteria bacterium CG_4_10_14_0_2_um_filter_37_10</name>
    <dbReference type="NCBI Taxonomy" id="1974470"/>
    <lineage>
        <taxon>Bacteria</taxon>
        <taxon>Candidatus Komeiliibacteriota</taxon>
    </lineage>
</organism>
<proteinExistence type="predicted"/>
<reference evidence="2" key="1">
    <citation type="submission" date="2017-09" db="EMBL/GenBank/DDBJ databases">
        <title>Depth-based differentiation of microbial function through sediment-hosted aquifers and enrichment of novel symbionts in the deep terrestrial subsurface.</title>
        <authorList>
            <person name="Probst A.J."/>
            <person name="Ladd B."/>
            <person name="Jarett J.K."/>
            <person name="Geller-Mcgrath D.E."/>
            <person name="Sieber C.M.K."/>
            <person name="Emerson J.B."/>
            <person name="Anantharaman K."/>
            <person name="Thomas B.C."/>
            <person name="Malmstrom R."/>
            <person name="Stieglmeier M."/>
            <person name="Klingl A."/>
            <person name="Woyke T."/>
            <person name="Ryan C.M."/>
            <person name="Banfield J.F."/>
        </authorList>
    </citation>
    <scope>NUCLEOTIDE SEQUENCE [LARGE SCALE GENOMIC DNA]</scope>
</reference>
<dbReference type="EMBL" id="PFPO01000021">
    <property type="protein sequence ID" value="PIZ99569.1"/>
    <property type="molecule type" value="Genomic_DNA"/>
</dbReference>
<name>A0A2M7VFY3_9BACT</name>
<gene>
    <name evidence="1" type="ORF">COX77_01105</name>
</gene>
<sequence>MQINKLLVAQIKQMFDIDQDVRMQAMVNRSLNEPLVNFCSTKNNNIKTKMGFSMANFLVYSIDAIHNVKLHRIINDYGYPNTNYLGKRGLYYFWLLIQHQDEDFKLQNDCYKHCDFALKEKALLTDRILIRQGKKQIYGTQFFRDKKTGNMRLRPVENYKIANNLRKKLE</sequence>
<comment type="caution">
    <text evidence="1">The sequence shown here is derived from an EMBL/GenBank/DDBJ whole genome shotgun (WGS) entry which is preliminary data.</text>
</comment>